<evidence type="ECO:0000313" key="1">
    <source>
        <dbReference type="EMBL" id="GLH67047.1"/>
    </source>
</evidence>
<evidence type="ECO:0000313" key="2">
    <source>
        <dbReference type="Proteomes" id="UP001165044"/>
    </source>
</evidence>
<proteinExistence type="predicted"/>
<keyword evidence="2" id="KW-1185">Reference proteome</keyword>
<dbReference type="Proteomes" id="UP001165044">
    <property type="component" value="Unassembled WGS sequence"/>
</dbReference>
<sequence length="62" mass="7409">MAWNGSERRVRDLAYAGPDRRRGTMDALPEDGVRLRNEQMLRLVRLRHMERATHWEASEFLE</sequence>
<protein>
    <submittedName>
        <fullName evidence="1">Uncharacterized protein</fullName>
    </submittedName>
</protein>
<dbReference type="RefSeq" id="WP_285607858.1">
    <property type="nucleotide sequence ID" value="NZ_BSDC01000001.1"/>
</dbReference>
<dbReference type="EMBL" id="BSDC01000001">
    <property type="protein sequence ID" value="GLH67047.1"/>
    <property type="molecule type" value="Genomic_DNA"/>
</dbReference>
<comment type="caution">
    <text evidence="1">The sequence shown here is derived from an EMBL/GenBank/DDBJ whole genome shotgun (WGS) entry which is preliminary data.</text>
</comment>
<gene>
    <name evidence="1" type="ORF">GETHED_14110</name>
</gene>
<organism evidence="1 2">
    <name type="scientific">Geothrix edaphica</name>
    <dbReference type="NCBI Taxonomy" id="2927976"/>
    <lineage>
        <taxon>Bacteria</taxon>
        <taxon>Pseudomonadati</taxon>
        <taxon>Acidobacteriota</taxon>
        <taxon>Holophagae</taxon>
        <taxon>Holophagales</taxon>
        <taxon>Holophagaceae</taxon>
        <taxon>Geothrix</taxon>
    </lineage>
</organism>
<name>A0ABQ5PXC7_9BACT</name>
<accession>A0ABQ5PXC7</accession>
<reference evidence="1" key="1">
    <citation type="journal article" date="2023" name="Antonie Van Leeuwenhoek">
        <title>Mesoterricola silvestris gen. nov., sp. nov., Mesoterricola sediminis sp. nov., Geothrix oryzae sp. nov., Geothrix edaphica sp. nov., Geothrix rubra sp. nov., and Geothrix limicola sp. nov., six novel members of Acidobacteriota isolated from soils.</title>
        <authorList>
            <person name="Itoh H."/>
            <person name="Sugisawa Y."/>
            <person name="Mise K."/>
            <person name="Xu Z."/>
            <person name="Kuniyasu M."/>
            <person name="Ushijima N."/>
            <person name="Kawano K."/>
            <person name="Kobayashi E."/>
            <person name="Shiratori Y."/>
            <person name="Masuda Y."/>
            <person name="Senoo K."/>
        </authorList>
    </citation>
    <scope>NUCLEOTIDE SEQUENCE</scope>
    <source>
        <strain evidence="1">Red802</strain>
    </source>
</reference>